<comment type="caution">
    <text evidence="7">The sequence shown here is derived from an EMBL/GenBank/DDBJ whole genome shotgun (WGS) entry which is preliminary data.</text>
</comment>
<gene>
    <name evidence="7" type="ORF">EK21DRAFT_109095</name>
</gene>
<protein>
    <recommendedName>
        <fullName evidence="6">C3H1-type domain-containing protein</fullName>
    </recommendedName>
</protein>
<reference evidence="7" key="1">
    <citation type="journal article" date="2020" name="Stud. Mycol.">
        <title>101 Dothideomycetes genomes: a test case for predicting lifestyles and emergence of pathogens.</title>
        <authorList>
            <person name="Haridas S."/>
            <person name="Albert R."/>
            <person name="Binder M."/>
            <person name="Bloem J."/>
            <person name="Labutti K."/>
            <person name="Salamov A."/>
            <person name="Andreopoulos B."/>
            <person name="Baker S."/>
            <person name="Barry K."/>
            <person name="Bills G."/>
            <person name="Bluhm B."/>
            <person name="Cannon C."/>
            <person name="Castanera R."/>
            <person name="Culley D."/>
            <person name="Daum C."/>
            <person name="Ezra D."/>
            <person name="Gonzalez J."/>
            <person name="Henrissat B."/>
            <person name="Kuo A."/>
            <person name="Liang C."/>
            <person name="Lipzen A."/>
            <person name="Lutzoni F."/>
            <person name="Magnuson J."/>
            <person name="Mondo S."/>
            <person name="Nolan M."/>
            <person name="Ohm R."/>
            <person name="Pangilinan J."/>
            <person name="Park H.-J."/>
            <person name="Ramirez L."/>
            <person name="Alfaro M."/>
            <person name="Sun H."/>
            <person name="Tritt A."/>
            <person name="Yoshinaga Y."/>
            <person name="Zwiers L.-H."/>
            <person name="Turgeon B."/>
            <person name="Goodwin S."/>
            <person name="Spatafora J."/>
            <person name="Crous P."/>
            <person name="Grigoriev I."/>
        </authorList>
    </citation>
    <scope>NUCLEOTIDE SEQUENCE</scope>
    <source>
        <strain evidence="7">CBS 110217</strain>
    </source>
</reference>
<feature type="compositionally biased region" description="Polar residues" evidence="5">
    <location>
        <begin position="222"/>
        <end position="249"/>
    </location>
</feature>
<feature type="compositionally biased region" description="Polar residues" evidence="5">
    <location>
        <begin position="457"/>
        <end position="472"/>
    </location>
</feature>
<evidence type="ECO:0000256" key="2">
    <source>
        <dbReference type="ARBA" id="ARBA00022771"/>
    </source>
</evidence>
<dbReference type="OrthoDB" id="20729at2759"/>
<feature type="domain" description="C3H1-type" evidence="6">
    <location>
        <begin position="1"/>
        <end position="25"/>
    </location>
</feature>
<keyword evidence="1 4" id="KW-0479">Metal-binding</keyword>
<dbReference type="AlphaFoldDB" id="A0A9P4HFW2"/>
<feature type="compositionally biased region" description="Low complexity" evidence="5">
    <location>
        <begin position="287"/>
        <end position="298"/>
    </location>
</feature>
<evidence type="ECO:0000256" key="5">
    <source>
        <dbReference type="SAM" id="MobiDB-lite"/>
    </source>
</evidence>
<organism evidence="7 8">
    <name type="scientific">Setomelanomma holmii</name>
    <dbReference type="NCBI Taxonomy" id="210430"/>
    <lineage>
        <taxon>Eukaryota</taxon>
        <taxon>Fungi</taxon>
        <taxon>Dikarya</taxon>
        <taxon>Ascomycota</taxon>
        <taxon>Pezizomycotina</taxon>
        <taxon>Dothideomycetes</taxon>
        <taxon>Pleosporomycetidae</taxon>
        <taxon>Pleosporales</taxon>
        <taxon>Pleosporineae</taxon>
        <taxon>Phaeosphaeriaceae</taxon>
        <taxon>Setomelanomma</taxon>
    </lineage>
</organism>
<sequence length="586" mass="59974">MTVCKFYQQGTCRFGDQCKFEHPGARTAASAFGGGSSNNRFGGFNGDRYRPNQPATQSDGTFGSSRDPKAPLFHLDKADMKNDLTTQRPIYPLSCYGPGRDAPRQLIEGPVEISPEELRVRYYTQRLAGGEAVAQQEESALNEKMQQQVQSILNDLDGAVRYVEEGANVHPNRIDIANGNAASNSSTAASTGAPSSNPFSQAPTNSSSQPAANPFMKAPTATFGQSSTPGFAQPAFSQPTNPSQTPSTFGQPSQSGQAASGFGAASSLGAKPSPFGQPSALGGGAAFGKPAFGASGFGQPSMSGAGSALGSKPAFGQASAPGTASPFGQTSAAGQQANPFSKPAFGQSGFGQASQPGASNASPFGQAAQTGALNASPFGQAAPSGASPFGQQLAAQASPFGQQAPPAQASPFGSNQSKPAFGSTAGSNLSKPAGEQPNPFQASSQSPFGQPSQPASNASPFGAQSQPSSTPANPFLQKPQGSQAAAAAAPSASPFGAQAPQAASPFAQATTQPQQQAASPAAPRGTKEIDPKDRFKEGKPEEYEDEQGKTLEEIYKRVGQLGRFNDDEEIPLVPPKCEWIVQVPLL</sequence>
<feature type="compositionally biased region" description="Polar residues" evidence="5">
    <location>
        <begin position="389"/>
        <end position="401"/>
    </location>
</feature>
<feature type="compositionally biased region" description="Low complexity" evidence="5">
    <location>
        <begin position="439"/>
        <end position="456"/>
    </location>
</feature>
<accession>A0A9P4HFW2</accession>
<dbReference type="InterPro" id="IPR000571">
    <property type="entry name" value="Znf_CCCH"/>
</dbReference>
<feature type="compositionally biased region" description="Basic and acidic residues" evidence="5">
    <location>
        <begin position="525"/>
        <end position="550"/>
    </location>
</feature>
<dbReference type="GO" id="GO:0008270">
    <property type="term" value="F:zinc ion binding"/>
    <property type="evidence" value="ECO:0007669"/>
    <property type="project" value="UniProtKB-KW"/>
</dbReference>
<evidence type="ECO:0000256" key="1">
    <source>
        <dbReference type="ARBA" id="ARBA00022723"/>
    </source>
</evidence>
<dbReference type="Proteomes" id="UP000799777">
    <property type="component" value="Unassembled WGS sequence"/>
</dbReference>
<keyword evidence="3 4" id="KW-0862">Zinc</keyword>
<feature type="compositionally biased region" description="Polar residues" evidence="5">
    <location>
        <begin position="350"/>
        <end position="373"/>
    </location>
</feature>
<dbReference type="EMBL" id="ML978167">
    <property type="protein sequence ID" value="KAF2033297.1"/>
    <property type="molecule type" value="Genomic_DNA"/>
</dbReference>
<feature type="compositionally biased region" description="Low complexity" evidence="5">
    <location>
        <begin position="177"/>
        <end position="198"/>
    </location>
</feature>
<evidence type="ECO:0000256" key="3">
    <source>
        <dbReference type="ARBA" id="ARBA00022833"/>
    </source>
</evidence>
<proteinExistence type="predicted"/>
<keyword evidence="2 4" id="KW-0863">Zinc-finger</keyword>
<keyword evidence="8" id="KW-1185">Reference proteome</keyword>
<feature type="compositionally biased region" description="Polar residues" evidence="5">
    <location>
        <begin position="411"/>
        <end position="430"/>
    </location>
</feature>
<dbReference type="PANTHER" id="PTHR21099:SF2">
    <property type="entry name" value="SI:CH211-113E8.11"/>
    <property type="match status" value="1"/>
</dbReference>
<feature type="zinc finger region" description="C3H1-type" evidence="4">
    <location>
        <begin position="1"/>
        <end position="25"/>
    </location>
</feature>
<feature type="compositionally biased region" description="Polar residues" evidence="5">
    <location>
        <begin position="320"/>
        <end position="339"/>
    </location>
</feature>
<name>A0A9P4HFW2_9PLEO</name>
<dbReference type="InterPro" id="IPR036855">
    <property type="entry name" value="Znf_CCCH_sf"/>
</dbReference>
<feature type="compositionally biased region" description="Polar residues" evidence="5">
    <location>
        <begin position="53"/>
        <end position="64"/>
    </location>
</feature>
<evidence type="ECO:0000313" key="8">
    <source>
        <dbReference type="Proteomes" id="UP000799777"/>
    </source>
</evidence>
<feature type="region of interest" description="Disordered" evidence="5">
    <location>
        <begin position="174"/>
        <end position="550"/>
    </location>
</feature>
<evidence type="ECO:0000259" key="6">
    <source>
        <dbReference type="PROSITE" id="PS50103"/>
    </source>
</evidence>
<dbReference type="PANTHER" id="PTHR21099">
    <property type="entry name" value="RAD201"/>
    <property type="match status" value="1"/>
</dbReference>
<dbReference type="InterPro" id="IPR041367">
    <property type="entry name" value="Znf-CCCH_4"/>
</dbReference>
<dbReference type="GO" id="GO:0005634">
    <property type="term" value="C:nucleus"/>
    <property type="evidence" value="ECO:0007669"/>
    <property type="project" value="TreeGrafter"/>
</dbReference>
<dbReference type="PROSITE" id="PS50103">
    <property type="entry name" value="ZF_C3H1"/>
    <property type="match status" value="1"/>
</dbReference>
<dbReference type="Gene3D" id="4.10.1000.10">
    <property type="entry name" value="Zinc finger, CCCH-type"/>
    <property type="match status" value="1"/>
</dbReference>
<evidence type="ECO:0000256" key="4">
    <source>
        <dbReference type="PROSITE-ProRule" id="PRU00723"/>
    </source>
</evidence>
<feature type="compositionally biased region" description="Low complexity" evidence="5">
    <location>
        <begin position="479"/>
        <end position="523"/>
    </location>
</feature>
<dbReference type="Pfam" id="PF18044">
    <property type="entry name" value="zf-CCCH_4"/>
    <property type="match status" value="1"/>
</dbReference>
<evidence type="ECO:0000313" key="7">
    <source>
        <dbReference type="EMBL" id="KAF2033297.1"/>
    </source>
</evidence>
<dbReference type="SUPFAM" id="SSF90229">
    <property type="entry name" value="CCCH zinc finger"/>
    <property type="match status" value="1"/>
</dbReference>
<feature type="region of interest" description="Disordered" evidence="5">
    <location>
        <begin position="29"/>
        <end position="66"/>
    </location>
</feature>
<dbReference type="SMART" id="SM00356">
    <property type="entry name" value="ZnF_C3H1"/>
    <property type="match status" value="1"/>
</dbReference>
<feature type="compositionally biased region" description="Low complexity" evidence="5">
    <location>
        <begin position="250"/>
        <end position="270"/>
    </location>
</feature>
<feature type="compositionally biased region" description="Polar residues" evidence="5">
    <location>
        <begin position="199"/>
        <end position="211"/>
    </location>
</feature>